<proteinExistence type="predicted"/>
<evidence type="ECO:0000313" key="1">
    <source>
        <dbReference type="EMBL" id="GBP65609.1"/>
    </source>
</evidence>
<keyword evidence="2" id="KW-1185">Reference proteome</keyword>
<reference evidence="1 2" key="1">
    <citation type="journal article" date="2019" name="Commun. Biol.">
        <title>The bagworm genome reveals a unique fibroin gene that provides high tensile strength.</title>
        <authorList>
            <person name="Kono N."/>
            <person name="Nakamura H."/>
            <person name="Ohtoshi R."/>
            <person name="Tomita M."/>
            <person name="Numata K."/>
            <person name="Arakawa K."/>
        </authorList>
    </citation>
    <scope>NUCLEOTIDE SEQUENCE [LARGE SCALE GENOMIC DNA]</scope>
</reference>
<dbReference type="OrthoDB" id="7425118at2759"/>
<organism evidence="1 2">
    <name type="scientific">Eumeta variegata</name>
    <name type="common">Bagworm moth</name>
    <name type="synonym">Eumeta japonica</name>
    <dbReference type="NCBI Taxonomy" id="151549"/>
    <lineage>
        <taxon>Eukaryota</taxon>
        <taxon>Metazoa</taxon>
        <taxon>Ecdysozoa</taxon>
        <taxon>Arthropoda</taxon>
        <taxon>Hexapoda</taxon>
        <taxon>Insecta</taxon>
        <taxon>Pterygota</taxon>
        <taxon>Neoptera</taxon>
        <taxon>Endopterygota</taxon>
        <taxon>Lepidoptera</taxon>
        <taxon>Glossata</taxon>
        <taxon>Ditrysia</taxon>
        <taxon>Tineoidea</taxon>
        <taxon>Psychidae</taxon>
        <taxon>Oiketicinae</taxon>
        <taxon>Eumeta</taxon>
    </lineage>
</organism>
<sequence length="106" mass="12106">MSRRHLVLDDDAVMNAINDSDFGDDSEEDENWVPPGKSLIAHLTKTRRKTLRLLLQQHQLLEIPGLNGHFVGNPCQQLHLLCKRTNLYIVFKLKTKLKIGYGLFGP</sequence>
<accession>A0A4C1XTU7</accession>
<evidence type="ECO:0000313" key="2">
    <source>
        <dbReference type="Proteomes" id="UP000299102"/>
    </source>
</evidence>
<protein>
    <submittedName>
        <fullName evidence="1">Uncharacterized protein</fullName>
    </submittedName>
</protein>
<dbReference type="AlphaFoldDB" id="A0A4C1XTU7"/>
<name>A0A4C1XTU7_EUMVA</name>
<comment type="caution">
    <text evidence="1">The sequence shown here is derived from an EMBL/GenBank/DDBJ whole genome shotgun (WGS) entry which is preliminary data.</text>
</comment>
<dbReference type="EMBL" id="BGZK01000933">
    <property type="protein sequence ID" value="GBP65609.1"/>
    <property type="molecule type" value="Genomic_DNA"/>
</dbReference>
<gene>
    <name evidence="1" type="ORF">EVAR_46136_1</name>
</gene>
<dbReference type="Proteomes" id="UP000299102">
    <property type="component" value="Unassembled WGS sequence"/>
</dbReference>